<feature type="compositionally biased region" description="Polar residues" evidence="1">
    <location>
        <begin position="605"/>
        <end position="614"/>
    </location>
</feature>
<dbReference type="Proteomes" id="UP000626092">
    <property type="component" value="Unassembled WGS sequence"/>
</dbReference>
<feature type="region of interest" description="Disordered" evidence="1">
    <location>
        <begin position="502"/>
        <end position="521"/>
    </location>
</feature>
<evidence type="ECO:0000313" key="3">
    <source>
        <dbReference type="Proteomes" id="UP000626092"/>
    </source>
</evidence>
<evidence type="ECO:0000256" key="1">
    <source>
        <dbReference type="SAM" id="MobiDB-lite"/>
    </source>
</evidence>
<feature type="region of interest" description="Disordered" evidence="1">
    <location>
        <begin position="579"/>
        <end position="614"/>
    </location>
</feature>
<name>A0A834L589_RHOSS</name>
<comment type="caution">
    <text evidence="2">The sequence shown here is derived from an EMBL/GenBank/DDBJ whole genome shotgun (WGS) entry which is preliminary data.</text>
</comment>
<dbReference type="InterPro" id="IPR038765">
    <property type="entry name" value="Papain-like_cys_pep_sf"/>
</dbReference>
<protein>
    <recommendedName>
        <fullName evidence="4">HMG box domain-containing protein</fullName>
    </recommendedName>
</protein>
<feature type="compositionally biased region" description="Basic and acidic residues" evidence="1">
    <location>
        <begin position="507"/>
        <end position="521"/>
    </location>
</feature>
<dbReference type="AlphaFoldDB" id="A0A834L589"/>
<dbReference type="CDD" id="cd00084">
    <property type="entry name" value="HMG-box_SF"/>
    <property type="match status" value="1"/>
</dbReference>
<sequence length="820" mass="93092">MLIKRDIGQQWKNLSNEDRQKYKHLAKLAKEDLAKQKALLPPIPKKRKLQSPISLKSIVGIVQKLSIDQRLAVELIGLGGILELRCTVLNHPLCIWLVKNFDPKTRSLTVHGRTFLLTVAHIHDCMGINAQGKFIDLEVNMSDEFSQLCENIGMTKGVVQLKELREYLEETEEVGDVFKRKFAFNVVAMGNQNWVNLTPDFLCKGIQEQRDKHLVQPNGCLFLLVVFYFDRVSPSPIVMPYIRKFPSLVHWGDIEIKNILHKFDKIGGYDSQGVVVHFTLDEWTKVDEKTSGNEAGVSQISSGDVSEMKSAIITVASLLLRQNIILANHFGSEMLSDLQTETSQEMDLKKHGLEGQSSHLLTQLTGLHTCQTSRLNEFETHDPMLNQSKVVSINPTQASPLAYEMLSKLQEQEQPPPQMAQEMDLNQSVIVEQESSPLFTGVHTCETSMPNKLKTPDFVLNKSKAIYDMPTSCIDQYNMGIDTRNERIEMNMDEHVVSPSLVSGFKSRGDSSRGTDTRKRKIQHDIAKVVGSPSPISGFKSHAGLSRGRKKKLAFGKPVLLFCVNDNVEVNDEPRQLRQHAELKKSQFQRSPYTKDGLKKRNPPKNKNQSKTQSTIIADEHEIVDNLDINLRGLYGKFKSLKFVGAVQELNPQSKRQILANPNLNDCDLKKLCDSYFGDANFTTDLSLCSMIYIPTNDRGNHWFCIKVDLGIQMAYIFDSKPATRCNMFHKWLTKKVMEVLHRALSLQYGDLYKADVSKFNIANMDDTERPRLLMDLIVDPNNREADKVVKKFDEWKIEKAKMGFVYAGGHLVRLYTNNL</sequence>
<dbReference type="SUPFAM" id="SSF47095">
    <property type="entry name" value="HMG-box"/>
    <property type="match status" value="1"/>
</dbReference>
<proteinExistence type="predicted"/>
<dbReference type="Gene3D" id="3.40.395.10">
    <property type="entry name" value="Adenoviral Proteinase, Chain A"/>
    <property type="match status" value="1"/>
</dbReference>
<dbReference type="PANTHER" id="PTHR34835">
    <property type="entry name" value="OS07G0283600 PROTEIN-RELATED"/>
    <property type="match status" value="1"/>
</dbReference>
<dbReference type="EMBL" id="WJXA01000183">
    <property type="protein sequence ID" value="KAF7114858.1"/>
    <property type="molecule type" value="Genomic_DNA"/>
</dbReference>
<dbReference type="InterPro" id="IPR036910">
    <property type="entry name" value="HMG_box_dom_sf"/>
</dbReference>
<gene>
    <name evidence="2" type="ORF">RHSIM_RhsimUnG0074900</name>
</gene>
<organism evidence="2 3">
    <name type="scientific">Rhododendron simsii</name>
    <name type="common">Sims's rhododendron</name>
    <dbReference type="NCBI Taxonomy" id="118357"/>
    <lineage>
        <taxon>Eukaryota</taxon>
        <taxon>Viridiplantae</taxon>
        <taxon>Streptophyta</taxon>
        <taxon>Embryophyta</taxon>
        <taxon>Tracheophyta</taxon>
        <taxon>Spermatophyta</taxon>
        <taxon>Magnoliopsida</taxon>
        <taxon>eudicotyledons</taxon>
        <taxon>Gunneridae</taxon>
        <taxon>Pentapetalae</taxon>
        <taxon>asterids</taxon>
        <taxon>Ericales</taxon>
        <taxon>Ericaceae</taxon>
        <taxon>Ericoideae</taxon>
        <taxon>Rhodoreae</taxon>
        <taxon>Rhododendron</taxon>
    </lineage>
</organism>
<dbReference type="OrthoDB" id="1644631at2759"/>
<dbReference type="Gene3D" id="1.10.30.10">
    <property type="entry name" value="High mobility group box domain"/>
    <property type="match status" value="1"/>
</dbReference>
<reference evidence="2" key="1">
    <citation type="submission" date="2019-11" db="EMBL/GenBank/DDBJ databases">
        <authorList>
            <person name="Liu Y."/>
            <person name="Hou J."/>
            <person name="Li T.-Q."/>
            <person name="Guan C.-H."/>
            <person name="Wu X."/>
            <person name="Wu H.-Z."/>
            <person name="Ling F."/>
            <person name="Zhang R."/>
            <person name="Shi X.-G."/>
            <person name="Ren J.-P."/>
            <person name="Chen E.-F."/>
            <person name="Sun J.-M."/>
        </authorList>
    </citation>
    <scope>NUCLEOTIDE SEQUENCE</scope>
    <source>
        <strain evidence="2">Adult_tree_wgs_1</strain>
        <tissue evidence="2">Leaves</tissue>
    </source>
</reference>
<keyword evidence="3" id="KW-1185">Reference proteome</keyword>
<accession>A0A834L589</accession>
<evidence type="ECO:0008006" key="4">
    <source>
        <dbReference type="Google" id="ProtNLM"/>
    </source>
</evidence>
<dbReference type="SUPFAM" id="SSF54001">
    <property type="entry name" value="Cysteine proteinases"/>
    <property type="match status" value="1"/>
</dbReference>
<evidence type="ECO:0000313" key="2">
    <source>
        <dbReference type="EMBL" id="KAF7114858.1"/>
    </source>
</evidence>